<evidence type="ECO:0000313" key="2">
    <source>
        <dbReference type="Proteomes" id="UP000250043"/>
    </source>
</evidence>
<sequence length="203" mass="22656">MLGHLLGGLQSSPNLTILGHLVLPTVLRLWAGLGVSGTNLGPNRANPADDCQLWSVLRTTAFKTSCSPGVELGPRHRRHFPSPSIRKMWRGTAGRQNCSRSRAFVIVLPPVPRPPHRDLLRGLLRHPSSSTVMGNFRALYSHFLWKKVVNKSHCAKGPSGHGVLPIPHFRLRIQRQKRLTLPIFFLRGLKLSCLEFLWSPPVV</sequence>
<reference evidence="1 2" key="1">
    <citation type="submission" date="2016-07" db="EMBL/GenBank/DDBJ databases">
        <title>Draft genome of the white-rot fungus Obba rivulosa 3A-2.</title>
        <authorList>
            <consortium name="DOE Joint Genome Institute"/>
            <person name="Miettinen O."/>
            <person name="Riley R."/>
            <person name="Acob R."/>
            <person name="Barry K."/>
            <person name="Cullen D."/>
            <person name="De Vries R."/>
            <person name="Hainaut M."/>
            <person name="Hatakka A."/>
            <person name="Henrissat B."/>
            <person name="Hilden K."/>
            <person name="Kuo R."/>
            <person name="Labutti K."/>
            <person name="Lipzen A."/>
            <person name="Makela M.R."/>
            <person name="Sandor L."/>
            <person name="Spatafora J.W."/>
            <person name="Grigoriev I.V."/>
            <person name="Hibbett D.S."/>
        </authorList>
    </citation>
    <scope>NUCLEOTIDE SEQUENCE [LARGE SCALE GENOMIC DNA]</scope>
    <source>
        <strain evidence="1 2">3A-2</strain>
    </source>
</reference>
<organism evidence="1 2">
    <name type="scientific">Obba rivulosa</name>
    <dbReference type="NCBI Taxonomy" id="1052685"/>
    <lineage>
        <taxon>Eukaryota</taxon>
        <taxon>Fungi</taxon>
        <taxon>Dikarya</taxon>
        <taxon>Basidiomycota</taxon>
        <taxon>Agaricomycotina</taxon>
        <taxon>Agaricomycetes</taxon>
        <taxon>Polyporales</taxon>
        <taxon>Gelatoporiaceae</taxon>
        <taxon>Obba</taxon>
    </lineage>
</organism>
<keyword evidence="2" id="KW-1185">Reference proteome</keyword>
<accession>A0A8E2AX26</accession>
<name>A0A8E2AX26_9APHY</name>
<proteinExistence type="predicted"/>
<protein>
    <submittedName>
        <fullName evidence="1">Uncharacterized protein</fullName>
    </submittedName>
</protein>
<dbReference type="AlphaFoldDB" id="A0A8E2AX26"/>
<dbReference type="EMBL" id="KV722421">
    <property type="protein sequence ID" value="OCH89687.1"/>
    <property type="molecule type" value="Genomic_DNA"/>
</dbReference>
<gene>
    <name evidence="1" type="ORF">OBBRIDRAFT_804528</name>
</gene>
<dbReference type="Proteomes" id="UP000250043">
    <property type="component" value="Unassembled WGS sequence"/>
</dbReference>
<evidence type="ECO:0000313" key="1">
    <source>
        <dbReference type="EMBL" id="OCH89687.1"/>
    </source>
</evidence>